<dbReference type="AlphaFoldDB" id="A0A6L3KX31"/>
<evidence type="ECO:0000313" key="4">
    <source>
        <dbReference type="EMBL" id="KAA5465856.1"/>
    </source>
</evidence>
<dbReference type="EMBL" id="VVYP01000002">
    <property type="protein sequence ID" value="KAA5465856.1"/>
    <property type="molecule type" value="Genomic_DNA"/>
</dbReference>
<organism evidence="4 5">
    <name type="scientific">Bacteroides caccae</name>
    <dbReference type="NCBI Taxonomy" id="47678"/>
    <lineage>
        <taxon>Bacteria</taxon>
        <taxon>Pseudomonadati</taxon>
        <taxon>Bacteroidota</taxon>
        <taxon>Bacteroidia</taxon>
        <taxon>Bacteroidales</taxon>
        <taxon>Bacteroidaceae</taxon>
        <taxon>Bacteroides</taxon>
    </lineage>
</organism>
<dbReference type="InterPro" id="IPR028098">
    <property type="entry name" value="Glyco_trans_4-like_N"/>
</dbReference>
<dbReference type="Pfam" id="PF00534">
    <property type="entry name" value="Glycos_transf_1"/>
    <property type="match status" value="1"/>
</dbReference>
<dbReference type="PANTHER" id="PTHR46401">
    <property type="entry name" value="GLYCOSYLTRANSFERASE WBBK-RELATED"/>
    <property type="match status" value="1"/>
</dbReference>
<keyword evidence="1 4" id="KW-0808">Transferase</keyword>
<dbReference type="Proteomes" id="UP000475905">
    <property type="component" value="Unassembled WGS sequence"/>
</dbReference>
<proteinExistence type="predicted"/>
<name>A0A6L3KX31_9BACE</name>
<dbReference type="RefSeq" id="WP_005677011.1">
    <property type="nucleotide sequence ID" value="NZ_CAXSJX010000023.1"/>
</dbReference>
<feature type="domain" description="Glycosyl transferase family 1" evidence="2">
    <location>
        <begin position="192"/>
        <end position="345"/>
    </location>
</feature>
<evidence type="ECO:0000256" key="1">
    <source>
        <dbReference type="ARBA" id="ARBA00022679"/>
    </source>
</evidence>
<evidence type="ECO:0000259" key="3">
    <source>
        <dbReference type="Pfam" id="PF13439"/>
    </source>
</evidence>
<sequence>MSQSHQPFILYDNQIFDIQRFGGISRYFCEILRRLNMKKDIAVRYSVNYYLTTYRLGKHRIPLPRFIFKHYRKQCQNQNKELSKNLLQQSNKYLFHPTYYDPYFLKYIGSNPYVITVHDMIHERFPSYFSDASEIIAHKKEVITHAKRIIAISQNTKEDIIQLLHISPEKIDVIYHSTSMKPFTGKQRLTLPDSFLLFVGDRTPYKNFNRLAKAFSELSTKDENLFLVCTGMPFKQSEKELLDKLNISNKVIHIKATDRTLAELYSRAKLFVFPSLYEGFGIPILEAYACYCPVALSNTSCFPEIAGDAGIYFDPYSETSILESIKEVIYDDRKRTELIMRGRERLKLYSWEKATALTQKTYLKALNME</sequence>
<feature type="domain" description="Glycosyltransferase subfamily 4-like N-terminal" evidence="3">
    <location>
        <begin position="22"/>
        <end position="176"/>
    </location>
</feature>
<dbReference type="PANTHER" id="PTHR46401:SF2">
    <property type="entry name" value="GLYCOSYLTRANSFERASE WBBK-RELATED"/>
    <property type="match status" value="1"/>
</dbReference>
<reference evidence="4 5" key="1">
    <citation type="journal article" date="2019" name="Nat. Med.">
        <title>A library of human gut bacterial isolates paired with longitudinal multiomics data enables mechanistic microbiome research.</title>
        <authorList>
            <person name="Poyet M."/>
            <person name="Groussin M."/>
            <person name="Gibbons S.M."/>
            <person name="Avila-Pacheco J."/>
            <person name="Jiang X."/>
            <person name="Kearney S.M."/>
            <person name="Perrotta A.R."/>
            <person name="Berdy B."/>
            <person name="Zhao S."/>
            <person name="Lieberman T.D."/>
            <person name="Swanson P.K."/>
            <person name="Smith M."/>
            <person name="Roesemann S."/>
            <person name="Alexander J.E."/>
            <person name="Rich S.A."/>
            <person name="Livny J."/>
            <person name="Vlamakis H."/>
            <person name="Clish C."/>
            <person name="Bullock K."/>
            <person name="Deik A."/>
            <person name="Scott J."/>
            <person name="Pierce K.A."/>
            <person name="Xavier R.J."/>
            <person name="Alm E.J."/>
        </authorList>
    </citation>
    <scope>NUCLEOTIDE SEQUENCE [LARGE SCALE GENOMIC DNA]</scope>
    <source>
        <strain evidence="4 5">BIOML-A31</strain>
    </source>
</reference>
<protein>
    <submittedName>
        <fullName evidence="4">Glycosyltransferase family 4 protein</fullName>
    </submittedName>
</protein>
<gene>
    <name evidence="4" type="ORF">F2Y36_02405</name>
</gene>
<comment type="caution">
    <text evidence="4">The sequence shown here is derived from an EMBL/GenBank/DDBJ whole genome shotgun (WGS) entry which is preliminary data.</text>
</comment>
<accession>A0A6L3KX31</accession>
<dbReference type="SUPFAM" id="SSF53756">
    <property type="entry name" value="UDP-Glycosyltransferase/glycogen phosphorylase"/>
    <property type="match status" value="1"/>
</dbReference>
<dbReference type="GO" id="GO:0016757">
    <property type="term" value="F:glycosyltransferase activity"/>
    <property type="evidence" value="ECO:0007669"/>
    <property type="project" value="InterPro"/>
</dbReference>
<evidence type="ECO:0000259" key="2">
    <source>
        <dbReference type="Pfam" id="PF00534"/>
    </source>
</evidence>
<dbReference type="KEGG" id="bcac:CGC64_04440"/>
<dbReference type="Gene3D" id="3.40.50.2000">
    <property type="entry name" value="Glycogen Phosphorylase B"/>
    <property type="match status" value="2"/>
</dbReference>
<dbReference type="CDD" id="cd03809">
    <property type="entry name" value="GT4_MtfB-like"/>
    <property type="match status" value="1"/>
</dbReference>
<dbReference type="Pfam" id="PF13439">
    <property type="entry name" value="Glyco_transf_4"/>
    <property type="match status" value="1"/>
</dbReference>
<dbReference type="GO" id="GO:0009103">
    <property type="term" value="P:lipopolysaccharide biosynthetic process"/>
    <property type="evidence" value="ECO:0007669"/>
    <property type="project" value="TreeGrafter"/>
</dbReference>
<dbReference type="InterPro" id="IPR001296">
    <property type="entry name" value="Glyco_trans_1"/>
</dbReference>
<evidence type="ECO:0000313" key="5">
    <source>
        <dbReference type="Proteomes" id="UP000475905"/>
    </source>
</evidence>